<evidence type="ECO:0000259" key="2">
    <source>
        <dbReference type="Pfam" id="PF11738"/>
    </source>
</evidence>
<gene>
    <name evidence="3" type="ORF">AP75_10830</name>
</gene>
<keyword evidence="4" id="KW-1185">Reference proteome</keyword>
<protein>
    <recommendedName>
        <fullName evidence="2">DUF3298 domain-containing protein</fullName>
    </recommendedName>
</protein>
<dbReference type="AlphaFoldDB" id="A0A246B813"/>
<evidence type="ECO:0000313" key="3">
    <source>
        <dbReference type="EMBL" id="OWK97525.1"/>
    </source>
</evidence>
<evidence type="ECO:0000256" key="1">
    <source>
        <dbReference type="SAM" id="SignalP"/>
    </source>
</evidence>
<feature type="signal peptide" evidence="1">
    <location>
        <begin position="1"/>
        <end position="22"/>
    </location>
</feature>
<reference evidence="3 4" key="1">
    <citation type="submission" date="2014-01" db="EMBL/GenBank/DDBJ databases">
        <authorList>
            <consortium name="Genome Consortium for Active Teaching"/>
            <person name="Sontag T.C."/>
            <person name="Newman J.D."/>
        </authorList>
    </citation>
    <scope>NUCLEOTIDE SEQUENCE [LARGE SCALE GENOMIC DNA]</scope>
    <source>
        <strain evidence="3 4">DSM 19056</strain>
    </source>
</reference>
<comment type="caution">
    <text evidence="3">The sequence shown here is derived from an EMBL/GenBank/DDBJ whole genome shotgun (WGS) entry which is preliminary data.</text>
</comment>
<keyword evidence="1" id="KW-0732">Signal</keyword>
<dbReference type="Gene3D" id="3.30.565.40">
    <property type="entry name" value="Fervidobacterium nodosum Rt17-B1 like"/>
    <property type="match status" value="1"/>
</dbReference>
<proteinExistence type="predicted"/>
<sequence>MKMKKTLIITSAAFLLFFSCIKTEKQTSEKSVKSDSTVVSTPVFAIDSVKVTDSLKIDKNLSTIFQSKALVFPNISNKSVLDSVYAPINIKLESYSKDQILEALEKQKTDFFQNSKENITDWKPDFEQTWDQTSDMKLFSKMDDFITIQYTASGYTGGAHGYYNEIYKVFDLKTNKTLQLSDILKVQDAEIWSRILMDHFLKNDLEKGQAAALLVKEIPLNNNFYFDKEYLYFLYNQYEIAAYAAGPVLIKIPLSEIKPFLNDEFKTRLKL</sequence>
<dbReference type="Pfam" id="PF11738">
    <property type="entry name" value="DUF3298"/>
    <property type="match status" value="1"/>
</dbReference>
<reference evidence="3 4" key="2">
    <citation type="submission" date="2017-05" db="EMBL/GenBank/DDBJ databases">
        <title>Genome of Chryseobacterium haifense.</title>
        <authorList>
            <person name="Newman J.D."/>
        </authorList>
    </citation>
    <scope>NUCLEOTIDE SEQUENCE [LARGE SCALE GENOMIC DNA]</scope>
    <source>
        <strain evidence="3 4">DSM 19056</strain>
    </source>
</reference>
<dbReference type="EMBL" id="JASZ02000026">
    <property type="protein sequence ID" value="OWK97525.1"/>
    <property type="molecule type" value="Genomic_DNA"/>
</dbReference>
<organism evidence="3 4">
    <name type="scientific">Kaistella haifensis DSM 19056</name>
    <dbReference type="NCBI Taxonomy" id="1450526"/>
    <lineage>
        <taxon>Bacteria</taxon>
        <taxon>Pseudomonadati</taxon>
        <taxon>Bacteroidota</taxon>
        <taxon>Flavobacteriia</taxon>
        <taxon>Flavobacteriales</taxon>
        <taxon>Weeksellaceae</taxon>
        <taxon>Chryseobacterium group</taxon>
        <taxon>Kaistella</taxon>
    </lineage>
</organism>
<evidence type="ECO:0000313" key="4">
    <source>
        <dbReference type="Proteomes" id="UP000197587"/>
    </source>
</evidence>
<dbReference type="InterPro" id="IPR021729">
    <property type="entry name" value="DUF3298"/>
</dbReference>
<dbReference type="InterPro" id="IPR037126">
    <property type="entry name" value="PdaC/RsiV-like_sf"/>
</dbReference>
<feature type="domain" description="DUF3298" evidence="2">
    <location>
        <begin position="209"/>
        <end position="255"/>
    </location>
</feature>
<dbReference type="PROSITE" id="PS51257">
    <property type="entry name" value="PROKAR_LIPOPROTEIN"/>
    <property type="match status" value="1"/>
</dbReference>
<accession>A0A246B813</accession>
<feature type="chain" id="PRO_5012490101" description="DUF3298 domain-containing protein" evidence="1">
    <location>
        <begin position="23"/>
        <end position="271"/>
    </location>
</feature>
<dbReference type="Gene3D" id="3.90.640.20">
    <property type="entry name" value="Heat-shock cognate protein, ATPase"/>
    <property type="match status" value="1"/>
</dbReference>
<name>A0A246B813_9FLAO</name>
<dbReference type="Proteomes" id="UP000197587">
    <property type="component" value="Unassembled WGS sequence"/>
</dbReference>